<dbReference type="AlphaFoldDB" id="A0A2K0TJB2"/>
<reference evidence="3 4" key="1">
    <citation type="submission" date="2017-02" db="EMBL/GenBank/DDBJ databases">
        <title>Genomes of Trichoderma spp. with biocontrol activity.</title>
        <authorList>
            <person name="Gardiner D."/>
            <person name="Kazan K."/>
            <person name="Vos C."/>
            <person name="Harvey P."/>
        </authorList>
    </citation>
    <scope>NUCLEOTIDE SEQUENCE [LARGE SCALE GENOMIC DNA]</scope>
    <source>
        <strain evidence="3 4">A5MH</strain>
    </source>
</reference>
<evidence type="ECO:0000259" key="2">
    <source>
        <dbReference type="PROSITE" id="PS00022"/>
    </source>
</evidence>
<dbReference type="OrthoDB" id="6130531at2759"/>
<protein>
    <recommendedName>
        <fullName evidence="2">EGF-like domain-containing protein</fullName>
    </recommendedName>
</protein>
<gene>
    <name evidence="3" type="ORF">TGAMA5MH_02849</name>
</gene>
<dbReference type="PROSITE" id="PS00022">
    <property type="entry name" value="EGF_1"/>
    <property type="match status" value="1"/>
</dbReference>
<feature type="domain" description="EGF-like" evidence="2">
    <location>
        <begin position="45"/>
        <end position="56"/>
    </location>
</feature>
<organism evidence="3 4">
    <name type="scientific">Trichoderma gamsii</name>
    <dbReference type="NCBI Taxonomy" id="398673"/>
    <lineage>
        <taxon>Eukaryota</taxon>
        <taxon>Fungi</taxon>
        <taxon>Dikarya</taxon>
        <taxon>Ascomycota</taxon>
        <taxon>Pezizomycotina</taxon>
        <taxon>Sordariomycetes</taxon>
        <taxon>Hypocreomycetidae</taxon>
        <taxon>Hypocreales</taxon>
        <taxon>Hypocreaceae</taxon>
        <taxon>Trichoderma</taxon>
    </lineage>
</organism>
<evidence type="ECO:0000313" key="4">
    <source>
        <dbReference type="Proteomes" id="UP000236546"/>
    </source>
</evidence>
<evidence type="ECO:0000256" key="1">
    <source>
        <dbReference type="SAM" id="SignalP"/>
    </source>
</evidence>
<proteinExistence type="predicted"/>
<dbReference type="InterPro" id="IPR000742">
    <property type="entry name" value="EGF"/>
</dbReference>
<accession>A0A2K0TJB2</accession>
<dbReference type="InterPro" id="IPR023296">
    <property type="entry name" value="Glyco_hydro_beta-prop_sf"/>
</dbReference>
<comment type="caution">
    <text evidence="3">The sequence shown here is derived from an EMBL/GenBank/DDBJ whole genome shotgun (WGS) entry which is preliminary data.</text>
</comment>
<name>A0A2K0TJB2_9HYPO</name>
<dbReference type="EMBL" id="MTYH01000024">
    <property type="protein sequence ID" value="PNP45626.1"/>
    <property type="molecule type" value="Genomic_DNA"/>
</dbReference>
<dbReference type="Gene3D" id="2.115.10.20">
    <property type="entry name" value="Glycosyl hydrolase domain, family 43"/>
    <property type="match status" value="1"/>
</dbReference>
<keyword evidence="1" id="KW-0732">Signal</keyword>
<dbReference type="Proteomes" id="UP000236546">
    <property type="component" value="Unassembled WGS sequence"/>
</dbReference>
<dbReference type="CDD" id="cd08994">
    <property type="entry name" value="GH43_62_32_68_117_130-like"/>
    <property type="match status" value="1"/>
</dbReference>
<evidence type="ECO:0000313" key="3">
    <source>
        <dbReference type="EMBL" id="PNP45626.1"/>
    </source>
</evidence>
<dbReference type="SUPFAM" id="SSF75005">
    <property type="entry name" value="Arabinanase/levansucrase/invertase"/>
    <property type="match status" value="1"/>
</dbReference>
<feature type="signal peptide" evidence="1">
    <location>
        <begin position="1"/>
        <end position="23"/>
    </location>
</feature>
<feature type="chain" id="PRO_5014357906" description="EGF-like domain-containing protein" evidence="1">
    <location>
        <begin position="24"/>
        <end position="412"/>
    </location>
</feature>
<sequence length="412" mass="45014">MRLFRLGLARLSFLLIAFSVASSYQTCTSDDDCSLNGVCGKAGVCKCDPAWTGDECGALDIRPAKRPSGYNLTAEGTSSWCSKIVKDPWEKNLYHLFASEFTHGCGLDYWAPYSRIIRAESHTGPAGPYTFAAEVMGTFAHNPNVVYSPADREWLLYYIGCPTNVTTDSCQSQSFTCGPGNDNNGESGISVLSSKDLRNWDFKGQVMQGDNTGDWDADVTNPAPFPLYASSCSRTGAYANGQHCAGHTDAMLLVYRGCPYNCGGAEQINVAISETGFEGPYTKIETDPIFDEGNEDPFVWRDKRGNFHMLLHSLEADGGFGSGPKVGRHAWAKNYTGPWTFGNQTLAFSTEVEYDDGTTINFYRRERPELYFSDDGLMTPLLLTTGVQPQNSPQSYSIIVPLGDAGVKAQGK</sequence>